<evidence type="ECO:0000256" key="1">
    <source>
        <dbReference type="ARBA" id="ARBA00004323"/>
    </source>
</evidence>
<dbReference type="EMBL" id="QNVT01000007">
    <property type="protein sequence ID" value="REC62611.1"/>
    <property type="molecule type" value="Genomic_DNA"/>
</dbReference>
<dbReference type="RefSeq" id="WP_115970466.1">
    <property type="nucleotide sequence ID" value="NZ_QNVT01000007.1"/>
</dbReference>
<dbReference type="PANTHER" id="PTHR13572">
    <property type="entry name" value="ENDO-ALPHA-1,2-MANNOSIDASE"/>
    <property type="match status" value="1"/>
</dbReference>
<dbReference type="Pfam" id="PF16317">
    <property type="entry name" value="Glyco_hydro_99"/>
    <property type="match status" value="1"/>
</dbReference>
<keyword evidence="3" id="KW-0378">Hydrolase</keyword>
<gene>
    <name evidence="8" type="ORF">DRF65_09185</name>
</gene>
<comment type="subcellular location">
    <subcellularLocation>
        <location evidence="1">Golgi apparatus membrane</location>
        <topology evidence="1">Single-pass type II membrane protein</topology>
    </subcellularLocation>
</comment>
<accession>A0A3D9CAR7</accession>
<dbReference type="Gene3D" id="3.20.20.80">
    <property type="entry name" value="Glycosidases"/>
    <property type="match status" value="1"/>
</dbReference>
<keyword evidence="4" id="KW-0735">Signal-anchor</keyword>
<protein>
    <submittedName>
        <fullName evidence="8">Uncharacterized protein</fullName>
    </submittedName>
</protein>
<evidence type="ECO:0000256" key="3">
    <source>
        <dbReference type="ARBA" id="ARBA00022801"/>
    </source>
</evidence>
<dbReference type="InterPro" id="IPR026071">
    <property type="entry name" value="Glyco_Hydrolase_99"/>
</dbReference>
<evidence type="ECO:0000256" key="6">
    <source>
        <dbReference type="ARBA" id="ARBA00023034"/>
    </source>
</evidence>
<evidence type="ECO:0000313" key="8">
    <source>
        <dbReference type="EMBL" id="REC62611.1"/>
    </source>
</evidence>
<evidence type="ECO:0000256" key="2">
    <source>
        <dbReference type="ARBA" id="ARBA00022692"/>
    </source>
</evidence>
<organism evidence="8 9">
    <name type="scientific">Chryseobacterium pennae</name>
    <dbReference type="NCBI Taxonomy" id="2258962"/>
    <lineage>
        <taxon>Bacteria</taxon>
        <taxon>Pseudomonadati</taxon>
        <taxon>Bacteroidota</taxon>
        <taxon>Flavobacteriia</taxon>
        <taxon>Flavobacteriales</taxon>
        <taxon>Weeksellaceae</taxon>
        <taxon>Chryseobacterium group</taxon>
        <taxon>Chryseobacterium</taxon>
    </lineage>
</organism>
<dbReference type="PANTHER" id="PTHR13572:SF4">
    <property type="entry name" value="RE57134P"/>
    <property type="match status" value="1"/>
</dbReference>
<evidence type="ECO:0000256" key="4">
    <source>
        <dbReference type="ARBA" id="ARBA00022968"/>
    </source>
</evidence>
<keyword evidence="2" id="KW-0812">Transmembrane</keyword>
<keyword evidence="6" id="KW-0333">Golgi apparatus</keyword>
<dbReference type="AlphaFoldDB" id="A0A3D9CAR7"/>
<sequence>MFDAATKLNPELIGITLFNEWYEGTRIEPAASKKNKNFIYEDYGKDPWFYIKETSVSQISF</sequence>
<dbReference type="Proteomes" id="UP000256686">
    <property type="component" value="Unassembled WGS sequence"/>
</dbReference>
<name>A0A3D9CAR7_9FLAO</name>
<comment type="caution">
    <text evidence="8">The sequence shown here is derived from an EMBL/GenBank/DDBJ whole genome shotgun (WGS) entry which is preliminary data.</text>
</comment>
<keyword evidence="7" id="KW-0472">Membrane</keyword>
<keyword evidence="9" id="KW-1185">Reference proteome</keyword>
<reference evidence="9" key="1">
    <citation type="submission" date="2018-06" db="EMBL/GenBank/DDBJ databases">
        <authorList>
            <person name="Lum Nde A."/>
            <person name="Hugo C."/>
        </authorList>
    </citation>
    <scope>NUCLEOTIDE SEQUENCE [LARGE SCALE GENOMIC DNA]</scope>
    <source>
        <strain evidence="9">1_F178</strain>
    </source>
</reference>
<evidence type="ECO:0000313" key="9">
    <source>
        <dbReference type="Proteomes" id="UP000256686"/>
    </source>
</evidence>
<dbReference type="GO" id="GO:0004559">
    <property type="term" value="F:alpha-mannosidase activity"/>
    <property type="evidence" value="ECO:0007669"/>
    <property type="project" value="TreeGrafter"/>
</dbReference>
<proteinExistence type="predicted"/>
<evidence type="ECO:0000256" key="7">
    <source>
        <dbReference type="ARBA" id="ARBA00023136"/>
    </source>
</evidence>
<evidence type="ECO:0000256" key="5">
    <source>
        <dbReference type="ARBA" id="ARBA00022989"/>
    </source>
</evidence>
<keyword evidence="5" id="KW-1133">Transmembrane helix</keyword>